<reference evidence="2 3" key="1">
    <citation type="submission" date="2018-03" db="EMBL/GenBank/DDBJ databases">
        <title>Genomic Encyclopedia of Archaeal and Bacterial Type Strains, Phase II (KMG-II): from individual species to whole genera.</title>
        <authorList>
            <person name="Goeker M."/>
        </authorList>
    </citation>
    <scope>NUCLEOTIDE SEQUENCE [LARGE SCALE GENOMIC DNA]</scope>
    <source>
        <strain evidence="2 3">DSM 19711</strain>
    </source>
</reference>
<sequence>MTAETTKAGSLQGNPASRSPTRLVTATPSIAPPARWAEGRTPVFVLLVQYPNSVRRRVFLSLSSAERHAARAEELGHAAEIVLCKVAPLTPEERFEVLTGKVPQTRAHEPVEPTPTDVEADEPAALEPTSSSRRRRRRRRNRSKEATA</sequence>
<gene>
    <name evidence="2" type="ORF">CLV37_1353</name>
</gene>
<dbReference type="AlphaFoldDB" id="A0A2T0QND0"/>
<evidence type="ECO:0000256" key="1">
    <source>
        <dbReference type="SAM" id="MobiDB-lite"/>
    </source>
</evidence>
<feature type="region of interest" description="Disordered" evidence="1">
    <location>
        <begin position="97"/>
        <end position="148"/>
    </location>
</feature>
<evidence type="ECO:0000313" key="2">
    <source>
        <dbReference type="EMBL" id="PRY06088.1"/>
    </source>
</evidence>
<proteinExistence type="predicted"/>
<feature type="compositionally biased region" description="Basic residues" evidence="1">
    <location>
        <begin position="132"/>
        <end position="142"/>
    </location>
</feature>
<protein>
    <submittedName>
        <fullName evidence="2">Uncharacterized protein</fullName>
    </submittedName>
</protein>
<name>A0A2T0QND0_9ACTN</name>
<keyword evidence="3" id="KW-1185">Reference proteome</keyword>
<dbReference type="EMBL" id="PVZF01000035">
    <property type="protein sequence ID" value="PRY06088.1"/>
    <property type="molecule type" value="Genomic_DNA"/>
</dbReference>
<organism evidence="2 3">
    <name type="scientific">Kineococcus rhizosphaerae</name>
    <dbReference type="NCBI Taxonomy" id="559628"/>
    <lineage>
        <taxon>Bacteria</taxon>
        <taxon>Bacillati</taxon>
        <taxon>Actinomycetota</taxon>
        <taxon>Actinomycetes</taxon>
        <taxon>Kineosporiales</taxon>
        <taxon>Kineosporiaceae</taxon>
        <taxon>Kineococcus</taxon>
    </lineage>
</organism>
<accession>A0A2T0QND0</accession>
<evidence type="ECO:0000313" key="3">
    <source>
        <dbReference type="Proteomes" id="UP000238083"/>
    </source>
</evidence>
<feature type="region of interest" description="Disordered" evidence="1">
    <location>
        <begin position="1"/>
        <end position="23"/>
    </location>
</feature>
<comment type="caution">
    <text evidence="2">The sequence shown here is derived from an EMBL/GenBank/DDBJ whole genome shotgun (WGS) entry which is preliminary data.</text>
</comment>
<dbReference type="Proteomes" id="UP000238083">
    <property type="component" value="Unassembled WGS sequence"/>
</dbReference>